<evidence type="ECO:0000256" key="1">
    <source>
        <dbReference type="ARBA" id="ARBA00004477"/>
    </source>
</evidence>
<protein>
    <recommendedName>
        <fullName evidence="10">O-acyltransferase</fullName>
    </recommendedName>
</protein>
<reference evidence="15" key="1">
    <citation type="submission" date="2012-12" db="EMBL/GenBank/DDBJ databases">
        <authorList>
            <person name="Hellsten U."/>
            <person name="Grimwood J."/>
            <person name="Chapman J.A."/>
            <person name="Shapiro H."/>
            <person name="Aerts A."/>
            <person name="Otillar R.P."/>
            <person name="Terry A.Y."/>
            <person name="Boore J.L."/>
            <person name="Simakov O."/>
            <person name="Marletaz F."/>
            <person name="Cho S.-J."/>
            <person name="Edsinger-Gonzales E."/>
            <person name="Havlak P."/>
            <person name="Kuo D.-H."/>
            <person name="Larsson T."/>
            <person name="Lv J."/>
            <person name="Arendt D."/>
            <person name="Savage R."/>
            <person name="Osoegawa K."/>
            <person name="de Jong P."/>
            <person name="Lindberg D.R."/>
            <person name="Seaver E.C."/>
            <person name="Weisblat D.A."/>
            <person name="Putnam N.H."/>
            <person name="Grigoriev I.V."/>
            <person name="Rokhsar D.S."/>
        </authorList>
    </citation>
    <scope>NUCLEOTIDE SEQUENCE</scope>
</reference>
<comment type="similarity">
    <text evidence="3 10">Belongs to the membrane-bound acyltransferase family. Sterol o-acyltransferase subfamily.</text>
</comment>
<organism evidence="14 15">
    <name type="scientific">Helobdella robusta</name>
    <name type="common">Californian leech</name>
    <dbReference type="NCBI Taxonomy" id="6412"/>
    <lineage>
        <taxon>Eukaryota</taxon>
        <taxon>Metazoa</taxon>
        <taxon>Spiralia</taxon>
        <taxon>Lophotrochozoa</taxon>
        <taxon>Annelida</taxon>
        <taxon>Clitellata</taxon>
        <taxon>Hirudinea</taxon>
        <taxon>Rhynchobdellida</taxon>
        <taxon>Glossiphoniidae</taxon>
        <taxon>Helobdella</taxon>
    </lineage>
</organism>
<accession>T1FV26</accession>
<dbReference type="OMA" id="WHESHLA"/>
<feature type="transmembrane region" description="Helical" evidence="12">
    <location>
        <begin position="158"/>
        <end position="177"/>
    </location>
</feature>
<comment type="pathway">
    <text evidence="2">Lipid metabolism.</text>
</comment>
<dbReference type="InParanoid" id="T1FV26"/>
<dbReference type="STRING" id="6412.T1FV26"/>
<dbReference type="UniPathway" id="UPA00230"/>
<sequence length="557" mass="64929">MNLSIGAMKCHRVRESLLSTSSGFQNFRGLLNWCGVMLLICFLIEKKTYGKTAVESNHITSQFFNYMTLWRGFSLGMLQIGAHSQANTPDRGRCFWFPLPAEFNSRSGRSTIYNYNLKQNVSKVFTMGRAALENVLKYGILIDPVNWYLIFIRSPSNFPIIWILIALLASIAVTFLIEKLASKNYLSEGFVTFLHALTLGFIIVFPAVIVLNVHPHPFISSPLLAVCIIVFLKMSSYAQTNKWCRKHQLKKENQNCKASCLLADKPANHKSPRLRSLSIRADLNAKLHEMKQVNDDYDSNYSNLMVVTQLQDYPDNLNVKDLVYFLLVPTVCYELNYPRTTRIRHWFLINRALETLFLWGLVLSLIQQWIYPIISNSIVLFENMNYPMMVERILKLAVPNHLIWLITFYVIFHSWFNLLAELLRFGDRMFYKDWWNSENLQQFWSTWNIPIHRYALRHIYKPLLGRGVSKPVANTMVFIVSACFHEYLFSIPLNMFRFWFFASFMMQIPLVLLSSKLNGKLGNIIIWLMLVLGQPVALLMYSHDYYIAHHRNNTMVD</sequence>
<keyword evidence="5 12" id="KW-0812">Transmembrane</keyword>
<dbReference type="PIRSF" id="PIRSF000439">
    <property type="entry name" value="Oat_ACAT_DAG_ARE"/>
    <property type="match status" value="1"/>
</dbReference>
<feature type="transmembrane region" description="Helical" evidence="12">
    <location>
        <begin position="521"/>
        <end position="541"/>
    </location>
</feature>
<reference evidence="13 15" key="2">
    <citation type="journal article" date="2013" name="Nature">
        <title>Insights into bilaterian evolution from three spiralian genomes.</title>
        <authorList>
            <person name="Simakov O."/>
            <person name="Marletaz F."/>
            <person name="Cho S.J."/>
            <person name="Edsinger-Gonzales E."/>
            <person name="Havlak P."/>
            <person name="Hellsten U."/>
            <person name="Kuo D.H."/>
            <person name="Larsson T."/>
            <person name="Lv J."/>
            <person name="Arendt D."/>
            <person name="Savage R."/>
            <person name="Osoegawa K."/>
            <person name="de Jong P."/>
            <person name="Grimwood J."/>
            <person name="Chapman J.A."/>
            <person name="Shapiro H."/>
            <person name="Aerts A."/>
            <person name="Otillar R.P."/>
            <person name="Terry A.Y."/>
            <person name="Boore J.L."/>
            <person name="Grigoriev I.V."/>
            <person name="Lindberg D.R."/>
            <person name="Seaver E.C."/>
            <person name="Weisblat D.A."/>
            <person name="Putnam N.H."/>
            <person name="Rokhsar D.S."/>
        </authorList>
    </citation>
    <scope>NUCLEOTIDE SEQUENCE</scope>
</reference>
<evidence type="ECO:0000256" key="10">
    <source>
        <dbReference type="PIRNR" id="PIRNR000439"/>
    </source>
</evidence>
<keyword evidence="6 10" id="KW-0256">Endoplasmic reticulum</keyword>
<evidence type="ECO:0000256" key="4">
    <source>
        <dbReference type="ARBA" id="ARBA00022679"/>
    </source>
</evidence>
<dbReference type="RefSeq" id="XP_009026331.1">
    <property type="nucleotide sequence ID" value="XM_009028083.1"/>
</dbReference>
<evidence type="ECO:0000256" key="12">
    <source>
        <dbReference type="SAM" id="Phobius"/>
    </source>
</evidence>
<feature type="transmembrane region" description="Helical" evidence="12">
    <location>
        <begin position="401"/>
        <end position="420"/>
    </location>
</feature>
<evidence type="ECO:0000256" key="6">
    <source>
        <dbReference type="ARBA" id="ARBA00022824"/>
    </source>
</evidence>
<evidence type="ECO:0000256" key="3">
    <source>
        <dbReference type="ARBA" id="ARBA00009010"/>
    </source>
</evidence>
<dbReference type="Pfam" id="PF03062">
    <property type="entry name" value="MBOAT"/>
    <property type="match status" value="1"/>
</dbReference>
<evidence type="ECO:0000256" key="5">
    <source>
        <dbReference type="ARBA" id="ARBA00022692"/>
    </source>
</evidence>
<dbReference type="GO" id="GO:0004144">
    <property type="term" value="F:diacylglycerol O-acyltransferase activity"/>
    <property type="evidence" value="ECO:0000318"/>
    <property type="project" value="GO_Central"/>
</dbReference>
<dbReference type="Proteomes" id="UP000015101">
    <property type="component" value="Unassembled WGS sequence"/>
</dbReference>
<dbReference type="EMBL" id="KB097519">
    <property type="protein sequence ID" value="ESN95456.1"/>
    <property type="molecule type" value="Genomic_DNA"/>
</dbReference>
<dbReference type="GeneID" id="20212672"/>
<dbReference type="GO" id="GO:0019432">
    <property type="term" value="P:triglyceride biosynthetic process"/>
    <property type="evidence" value="ECO:0000318"/>
    <property type="project" value="GO_Central"/>
</dbReference>
<evidence type="ECO:0000313" key="13">
    <source>
        <dbReference type="EMBL" id="ESN95456.1"/>
    </source>
</evidence>
<evidence type="ECO:0000313" key="14">
    <source>
        <dbReference type="EnsemblMetazoa" id="HelroP193513"/>
    </source>
</evidence>
<dbReference type="InterPro" id="IPR014371">
    <property type="entry name" value="Oat_ACAT_DAG_ARE"/>
</dbReference>
<feature type="transmembrane region" description="Helical" evidence="12">
    <location>
        <begin position="496"/>
        <end position="514"/>
    </location>
</feature>
<dbReference type="AlphaFoldDB" id="T1FV26"/>
<gene>
    <name evidence="14" type="primary">20212672</name>
    <name evidence="13" type="ORF">HELRODRAFT_193513</name>
</gene>
<feature type="active site" evidence="11">
    <location>
        <position position="485"/>
    </location>
</feature>
<feature type="transmembrane region" description="Helical" evidence="12">
    <location>
        <begin position="356"/>
        <end position="381"/>
    </location>
</feature>
<feature type="transmembrane region" description="Helical" evidence="12">
    <location>
        <begin position="471"/>
        <end position="490"/>
    </location>
</feature>
<name>T1FV26_HELRO</name>
<keyword evidence="9 10" id="KW-0012">Acyltransferase</keyword>
<dbReference type="InterPro" id="IPR004299">
    <property type="entry name" value="MBOAT_fam"/>
</dbReference>
<dbReference type="OrthoDB" id="10039049at2759"/>
<dbReference type="EnsemblMetazoa" id="HelroT193513">
    <property type="protein sequence ID" value="HelroP193513"/>
    <property type="gene ID" value="HelroG193513"/>
</dbReference>
<dbReference type="HOGENOM" id="CLU_421699_0_0_1"/>
<dbReference type="KEGG" id="hro:HELRODRAFT_193513"/>
<dbReference type="eggNOG" id="KOG0380">
    <property type="taxonomic scope" value="Eukaryota"/>
</dbReference>
<feature type="transmembrane region" description="Helical" evidence="12">
    <location>
        <begin position="189"/>
        <end position="213"/>
    </location>
</feature>
<feature type="transmembrane region" description="Helical" evidence="12">
    <location>
        <begin position="219"/>
        <end position="238"/>
    </location>
</feature>
<evidence type="ECO:0000313" key="15">
    <source>
        <dbReference type="Proteomes" id="UP000015101"/>
    </source>
</evidence>
<proteinExistence type="inferred from homology"/>
<keyword evidence="8 10" id="KW-0472">Membrane</keyword>
<comment type="subcellular location">
    <subcellularLocation>
        <location evidence="1 10">Endoplasmic reticulum membrane</location>
        <topology evidence="1 10">Multi-pass membrane protein</topology>
    </subcellularLocation>
</comment>
<evidence type="ECO:0000256" key="11">
    <source>
        <dbReference type="PIRSR" id="PIRSR000439-1"/>
    </source>
</evidence>
<keyword evidence="15" id="KW-1185">Reference proteome</keyword>
<dbReference type="CTD" id="20212672"/>
<keyword evidence="7 12" id="KW-1133">Transmembrane helix</keyword>
<keyword evidence="4 10" id="KW-0808">Transferase</keyword>
<reference evidence="14" key="3">
    <citation type="submission" date="2015-06" db="UniProtKB">
        <authorList>
            <consortium name="EnsemblMetazoa"/>
        </authorList>
    </citation>
    <scope>IDENTIFICATION</scope>
</reference>
<evidence type="ECO:0000256" key="7">
    <source>
        <dbReference type="ARBA" id="ARBA00022989"/>
    </source>
</evidence>
<dbReference type="EMBL" id="AMQM01006786">
    <property type="status" value="NOT_ANNOTATED_CDS"/>
    <property type="molecule type" value="Genomic_DNA"/>
</dbReference>
<dbReference type="PANTHER" id="PTHR10408:SF7">
    <property type="entry name" value="DIACYLGLYCEROL O-ACYLTRANSFERASE 1"/>
    <property type="match status" value="1"/>
</dbReference>
<dbReference type="PANTHER" id="PTHR10408">
    <property type="entry name" value="STEROL O-ACYLTRANSFERASE"/>
    <property type="match status" value="1"/>
</dbReference>
<evidence type="ECO:0000256" key="8">
    <source>
        <dbReference type="ARBA" id="ARBA00023136"/>
    </source>
</evidence>
<evidence type="ECO:0000256" key="9">
    <source>
        <dbReference type="ARBA" id="ARBA00023315"/>
    </source>
</evidence>
<dbReference type="GO" id="GO:0005789">
    <property type="term" value="C:endoplasmic reticulum membrane"/>
    <property type="evidence" value="ECO:0000318"/>
    <property type="project" value="GO_Central"/>
</dbReference>
<evidence type="ECO:0000256" key="2">
    <source>
        <dbReference type="ARBA" id="ARBA00005189"/>
    </source>
</evidence>
<dbReference type="FunCoup" id="T1FV26">
    <property type="interactions" value="320"/>
</dbReference>